<dbReference type="EMBL" id="JBBLZC010000001">
    <property type="protein sequence ID" value="MEK0081542.1"/>
    <property type="molecule type" value="Genomic_DNA"/>
</dbReference>
<gene>
    <name evidence="3" type="ORF">U1T56_00130</name>
</gene>
<feature type="transmembrane region" description="Helical" evidence="2">
    <location>
        <begin position="54"/>
        <end position="77"/>
    </location>
</feature>
<dbReference type="Pfam" id="PF09955">
    <property type="entry name" value="DUF2189"/>
    <property type="match status" value="1"/>
</dbReference>
<reference evidence="3 4" key="1">
    <citation type="submission" date="2024-01" db="EMBL/GenBank/DDBJ databases">
        <title>Multi-omics insights into the function and evolution of sodium benzoate biodegradation pathways in Benzoatithermus flavus gen. nov., sp. nov. from hot spring.</title>
        <authorList>
            <person name="Hu C.-J."/>
            <person name="Li W.-J."/>
        </authorList>
    </citation>
    <scope>NUCLEOTIDE SEQUENCE [LARGE SCALE GENOMIC DNA]</scope>
    <source>
        <strain evidence="3 4">SYSU G07066</strain>
    </source>
</reference>
<dbReference type="RefSeq" id="WP_418157396.1">
    <property type="nucleotide sequence ID" value="NZ_JBBLZC010000001.1"/>
</dbReference>
<feature type="compositionally biased region" description="Low complexity" evidence="1">
    <location>
        <begin position="172"/>
        <end position="182"/>
    </location>
</feature>
<evidence type="ECO:0000256" key="1">
    <source>
        <dbReference type="SAM" id="MobiDB-lite"/>
    </source>
</evidence>
<evidence type="ECO:0000256" key="2">
    <source>
        <dbReference type="SAM" id="Phobius"/>
    </source>
</evidence>
<proteinExistence type="predicted"/>
<dbReference type="Proteomes" id="UP001375743">
    <property type="component" value="Unassembled WGS sequence"/>
</dbReference>
<comment type="caution">
    <text evidence="3">The sequence shown here is derived from an EMBL/GenBank/DDBJ whole genome shotgun (WGS) entry which is preliminary data.</text>
</comment>
<keyword evidence="2" id="KW-0472">Membrane</keyword>
<organism evidence="3 4">
    <name type="scientific">Benzoatithermus flavus</name>
    <dbReference type="NCBI Taxonomy" id="3108223"/>
    <lineage>
        <taxon>Bacteria</taxon>
        <taxon>Pseudomonadati</taxon>
        <taxon>Pseudomonadota</taxon>
        <taxon>Alphaproteobacteria</taxon>
        <taxon>Geminicoccales</taxon>
        <taxon>Geminicoccaceae</taxon>
        <taxon>Benzoatithermus</taxon>
    </lineage>
</organism>
<accession>A0ABU8XND3</accession>
<sequence length="182" mass="18620">MQSAADRGDGLHPAARALIRLGIAAMICMLYRRGPTPPSFEELVVNTFLRPASLPFLIVGVGAGGLFAPFAFSIGTVSIPMPADRPKVDTITAIVTSGRAVQDNPGPMPLWAVLVVAITGLGPATAHLGLAIVTVPVIGHATWHACRDLVPDPAPAELGHAPTAAVPPEPAGAPSAGEPRAR</sequence>
<evidence type="ECO:0000313" key="4">
    <source>
        <dbReference type="Proteomes" id="UP001375743"/>
    </source>
</evidence>
<feature type="region of interest" description="Disordered" evidence="1">
    <location>
        <begin position="154"/>
        <end position="182"/>
    </location>
</feature>
<protein>
    <submittedName>
        <fullName evidence="3">DUF2189 domain-containing protein</fullName>
    </submittedName>
</protein>
<keyword evidence="4" id="KW-1185">Reference proteome</keyword>
<keyword evidence="2" id="KW-0812">Transmembrane</keyword>
<name>A0ABU8XND3_9PROT</name>
<evidence type="ECO:0000313" key="3">
    <source>
        <dbReference type="EMBL" id="MEK0081542.1"/>
    </source>
</evidence>
<dbReference type="InterPro" id="IPR018692">
    <property type="entry name" value="DUF2189"/>
</dbReference>
<keyword evidence="2" id="KW-1133">Transmembrane helix</keyword>